<evidence type="ECO:0000313" key="3">
    <source>
        <dbReference type="Proteomes" id="UP000474296"/>
    </source>
</evidence>
<accession>A0A6M0CJ17</accession>
<reference evidence="2 3" key="1">
    <citation type="submission" date="2020-01" db="EMBL/GenBank/DDBJ databases">
        <title>Spongiivirga citrea KCTC 32990T.</title>
        <authorList>
            <person name="Wang G."/>
        </authorList>
    </citation>
    <scope>NUCLEOTIDE SEQUENCE [LARGE SCALE GENOMIC DNA]</scope>
    <source>
        <strain evidence="2 3">KCTC 32990</strain>
    </source>
</reference>
<organism evidence="2 3">
    <name type="scientific">Spongiivirga citrea</name>
    <dbReference type="NCBI Taxonomy" id="1481457"/>
    <lineage>
        <taxon>Bacteria</taxon>
        <taxon>Pseudomonadati</taxon>
        <taxon>Bacteroidota</taxon>
        <taxon>Flavobacteriia</taxon>
        <taxon>Flavobacteriales</taxon>
        <taxon>Flavobacteriaceae</taxon>
        <taxon>Spongiivirga</taxon>
    </lineage>
</organism>
<dbReference type="EMBL" id="JAABOQ010000004">
    <property type="protein sequence ID" value="NER17938.1"/>
    <property type="molecule type" value="Genomic_DNA"/>
</dbReference>
<keyword evidence="1" id="KW-0812">Transmembrane</keyword>
<dbReference type="InterPro" id="IPR023393">
    <property type="entry name" value="START-like_dom_sf"/>
</dbReference>
<dbReference type="Gene3D" id="3.30.530.20">
    <property type="match status" value="1"/>
</dbReference>
<proteinExistence type="predicted"/>
<protein>
    <submittedName>
        <fullName evidence="2">Polyketide cyclase</fullName>
    </submittedName>
</protein>
<keyword evidence="1" id="KW-1133">Transmembrane helix</keyword>
<feature type="transmembrane region" description="Helical" evidence="1">
    <location>
        <begin position="6"/>
        <end position="22"/>
    </location>
</feature>
<dbReference type="AlphaFoldDB" id="A0A6M0CJ17"/>
<keyword evidence="1" id="KW-0472">Membrane</keyword>
<keyword evidence="3" id="KW-1185">Reference proteome</keyword>
<dbReference type="SUPFAM" id="SSF55961">
    <property type="entry name" value="Bet v1-like"/>
    <property type="match status" value="1"/>
</dbReference>
<dbReference type="CDD" id="cd07818">
    <property type="entry name" value="SRPBCC_1"/>
    <property type="match status" value="1"/>
</dbReference>
<comment type="caution">
    <text evidence="2">The sequence shown here is derived from an EMBL/GenBank/DDBJ whole genome shotgun (WGS) entry which is preliminary data.</text>
</comment>
<dbReference type="InterPro" id="IPR019587">
    <property type="entry name" value="Polyketide_cyclase/dehydratase"/>
</dbReference>
<sequence length="174" mass="19579">MTALYIVGGIVALILLLMIIAPKKYDVSRSISINKPKDEVFQYVRSLEKMANWSPWDEKDPNMDKKFTGTDGEVGSVSYWNGNKEVGEGEQELTKIVRGERIEAELRFFKPFKAESDCYFDFKGDHKSTDLTWGFSGKHKPVASIFMMFMGSMDKAVGGDFEKGLAKLKGILEG</sequence>
<evidence type="ECO:0000313" key="2">
    <source>
        <dbReference type="EMBL" id="NER17938.1"/>
    </source>
</evidence>
<gene>
    <name evidence="2" type="ORF">GWK10_11995</name>
</gene>
<dbReference type="Pfam" id="PF10604">
    <property type="entry name" value="Polyketide_cyc2"/>
    <property type="match status" value="1"/>
</dbReference>
<evidence type="ECO:0000256" key="1">
    <source>
        <dbReference type="SAM" id="Phobius"/>
    </source>
</evidence>
<name>A0A6M0CJ17_9FLAO</name>
<dbReference type="Proteomes" id="UP000474296">
    <property type="component" value="Unassembled WGS sequence"/>
</dbReference>